<dbReference type="InterPro" id="IPR033396">
    <property type="entry name" value="DUF5107"/>
</dbReference>
<gene>
    <name evidence="2" type="ORF">ACFFH7_01665</name>
</gene>
<reference evidence="2 3" key="1">
    <citation type="submission" date="2024-09" db="EMBL/GenBank/DDBJ databases">
        <authorList>
            <person name="Sun Q."/>
            <person name="Mori K."/>
        </authorList>
    </citation>
    <scope>NUCLEOTIDE SEQUENCE [LARGE SCALE GENOMIC DNA]</scope>
    <source>
        <strain evidence="2 3">TBRC 1432</strain>
    </source>
</reference>
<evidence type="ECO:0000313" key="2">
    <source>
        <dbReference type="EMBL" id="MFC0540165.1"/>
    </source>
</evidence>
<evidence type="ECO:0000313" key="3">
    <source>
        <dbReference type="Proteomes" id="UP001589810"/>
    </source>
</evidence>
<proteinExistence type="predicted"/>
<name>A0ABV6MJL2_9PSEU</name>
<feature type="domain" description="DUF5107" evidence="1">
    <location>
        <begin position="32"/>
        <end position="302"/>
    </location>
</feature>
<keyword evidence="3" id="KW-1185">Reference proteome</keyword>
<comment type="caution">
    <text evidence="2">The sequence shown here is derived from an EMBL/GenBank/DDBJ whole genome shotgun (WGS) entry which is preliminary data.</text>
</comment>
<dbReference type="EMBL" id="JBHLUD010000001">
    <property type="protein sequence ID" value="MFC0540165.1"/>
    <property type="molecule type" value="Genomic_DNA"/>
</dbReference>
<dbReference type="Pfam" id="PF17128">
    <property type="entry name" value="DUF5107"/>
    <property type="match status" value="1"/>
</dbReference>
<dbReference type="Gene3D" id="2.70.98.10">
    <property type="match status" value="1"/>
</dbReference>
<dbReference type="Proteomes" id="UP001589810">
    <property type="component" value="Unassembled WGS sequence"/>
</dbReference>
<dbReference type="InterPro" id="IPR014718">
    <property type="entry name" value="GH-type_carb-bd"/>
</dbReference>
<organism evidence="2 3">
    <name type="scientific">Kutzneria chonburiensis</name>
    <dbReference type="NCBI Taxonomy" id="1483604"/>
    <lineage>
        <taxon>Bacteria</taxon>
        <taxon>Bacillati</taxon>
        <taxon>Actinomycetota</taxon>
        <taxon>Actinomycetes</taxon>
        <taxon>Pseudonocardiales</taxon>
        <taxon>Pseudonocardiaceae</taxon>
        <taxon>Kutzneria</taxon>
    </lineage>
</organism>
<dbReference type="Gene3D" id="1.25.40.10">
    <property type="entry name" value="Tetratricopeptide repeat domain"/>
    <property type="match status" value="1"/>
</dbReference>
<dbReference type="InterPro" id="IPR011990">
    <property type="entry name" value="TPR-like_helical_dom_sf"/>
</dbReference>
<sequence>MGCTTLTVTELRLPAAALGPENPLPVLGEDRAKVLPCLRQDGYGRSLVETDLPAVVLENDYLRATVLPGLGGRLYSLVHKPTGRDLLFRNPVLQPANLALRNAWFAGGVEWNLGSTGHTTMTCAPMYAGTVEGPDGSPVLRLWEWERTRNLVYQVDLWLPPDSEFLYVGVRIRNPWQYEVPAYWWSNAAVPRTDDTRILVPASEGWHYGYTQQLSRVDASFVTVADRDAADLFYDIPADSPPWIAAVDSSGFGLMQASTDRLRGRKLFVWGTNPGGRRWQSWLAPGTDGYLEIQAGLAPTQFEYVPMPGGASWDWLEAYGPYGDFPPLPLDSWRSIADAEPARLFSGSGWGALELLRTGTDPLPGTPFDSLGDDQAPWLALLDGAMPVGDPLSPPGCTLVAWHSLLEAAPESWISLYHLGVARWYDGDTLGAESAWEQSSALAESPWSLRALAFARPDRAAGLLLRAVELAPTVPGLAIEALEALLAAGLAAEAATVLASLPDSVAALGRLRLLDARIRHALGDVAGARAVFDAGFEVPDLREGEEILTDTWRLIAGDEPVPAAYDFRMVTDALREG</sequence>
<accession>A0ABV6MJL2</accession>
<evidence type="ECO:0000259" key="1">
    <source>
        <dbReference type="Pfam" id="PF17128"/>
    </source>
</evidence>
<protein>
    <submittedName>
        <fullName evidence="2">DUF5107 domain-containing protein</fullName>
    </submittedName>
</protein>